<evidence type="ECO:0000313" key="2">
    <source>
        <dbReference type="EMBL" id="SEA83014.1"/>
    </source>
</evidence>
<dbReference type="OrthoDB" id="1111139at2"/>
<proteinExistence type="predicted"/>
<feature type="transmembrane region" description="Helical" evidence="1">
    <location>
        <begin position="433"/>
        <end position="452"/>
    </location>
</feature>
<dbReference type="Proteomes" id="UP000182257">
    <property type="component" value="Unassembled WGS sequence"/>
</dbReference>
<accession>A0A1H4ED73</accession>
<protein>
    <submittedName>
        <fullName evidence="2">PepSY-associated TM region</fullName>
    </submittedName>
</protein>
<feature type="transmembrane region" description="Helical" evidence="1">
    <location>
        <begin position="12"/>
        <end position="30"/>
    </location>
</feature>
<dbReference type="InterPro" id="IPR005625">
    <property type="entry name" value="PepSY-ass_TM"/>
</dbReference>
<keyword evidence="1" id="KW-0812">Transmembrane</keyword>
<keyword evidence="1" id="KW-1133">Transmembrane helix</keyword>
<dbReference type="AlphaFoldDB" id="A0A1H4ED73"/>
<dbReference type="EMBL" id="FNRF01000005">
    <property type="protein sequence ID" value="SEA83014.1"/>
    <property type="molecule type" value="Genomic_DNA"/>
</dbReference>
<evidence type="ECO:0000313" key="3">
    <source>
        <dbReference type="Proteomes" id="UP000182257"/>
    </source>
</evidence>
<feature type="transmembrane region" description="Helical" evidence="1">
    <location>
        <begin position="195"/>
        <end position="219"/>
    </location>
</feature>
<dbReference type="Pfam" id="PF03929">
    <property type="entry name" value="PepSY_TM"/>
    <property type="match status" value="1"/>
</dbReference>
<gene>
    <name evidence="2" type="ORF">SAMN05216462_2739</name>
</gene>
<organism evidence="2 3">
    <name type="scientific">Xylanibacter ruminicola</name>
    <name type="common">Prevotella ruminicola</name>
    <dbReference type="NCBI Taxonomy" id="839"/>
    <lineage>
        <taxon>Bacteria</taxon>
        <taxon>Pseudomonadati</taxon>
        <taxon>Bacteroidota</taxon>
        <taxon>Bacteroidia</taxon>
        <taxon>Bacteroidales</taxon>
        <taxon>Prevotellaceae</taxon>
        <taxon>Xylanibacter</taxon>
    </lineage>
</organism>
<sequence>MRKFYRKAHRWLGIGIGIIILLFSVTGIILNHRQSVSGIDISRASLPKSYQIRNYNNGIVRGTLAKDNRQLIVWGNAGMWQTDSHFTYFKSMNEGFPDGADNRDILAVVRTSHGQLMAASSWAVYCWDGRWVRLYEAPIHDMTMRADTLVIVTDTAVITSPYPYRSFVAHHIKGTHKRGRGNLFSMIMQLHSGQLFGLPGVFFVDGIAVVLIVLVVTGWCFTFGSKKLKRPVLRWHNALGLWLIVFTIGITITGICLRDPLSGLVRKVTFASHQQYLRDLRAIRWNAHACKWMLVTKRSMYWLDTLGGKPEKMKHHPKLTGMGVNVFQSVDSVTWLIGSLRGACLFCPEDSTVTPIGKKLAVVGYSNNMGHAGFVLFDKRKGAVDSKGKTLKKQISATPMVLQKQGMPLWNVALEIHVGRFFISFIPALSSAFYVYCTGIIILLVLVTGLLLHPKLMRKRKN</sequence>
<evidence type="ECO:0000256" key="1">
    <source>
        <dbReference type="SAM" id="Phobius"/>
    </source>
</evidence>
<name>A0A1H4ED73_XYLRU</name>
<reference evidence="2 3" key="1">
    <citation type="submission" date="2016-10" db="EMBL/GenBank/DDBJ databases">
        <authorList>
            <person name="de Groot N.N."/>
        </authorList>
    </citation>
    <scope>NUCLEOTIDE SEQUENCE [LARGE SCALE GENOMIC DNA]</scope>
    <source>
        <strain evidence="2 3">D31d</strain>
    </source>
</reference>
<keyword evidence="1" id="KW-0472">Membrane</keyword>
<feature type="transmembrane region" description="Helical" evidence="1">
    <location>
        <begin position="239"/>
        <end position="257"/>
    </location>
</feature>
<dbReference type="RefSeq" id="WP_074761979.1">
    <property type="nucleotide sequence ID" value="NZ_FNRF01000005.1"/>
</dbReference>